<evidence type="ECO:0008006" key="4">
    <source>
        <dbReference type="Google" id="ProtNLM"/>
    </source>
</evidence>
<reference evidence="2" key="1">
    <citation type="submission" date="2016-03" db="EMBL/GenBank/DDBJ databases">
        <title>Draft genome sequence of Rosellinia necatrix.</title>
        <authorList>
            <person name="Kanematsu S."/>
        </authorList>
    </citation>
    <scope>NUCLEOTIDE SEQUENCE [LARGE SCALE GENOMIC DNA]</scope>
    <source>
        <strain evidence="2">W97</strain>
    </source>
</reference>
<organism evidence="2">
    <name type="scientific">Rosellinia necatrix</name>
    <name type="common">White root-rot fungus</name>
    <dbReference type="NCBI Taxonomy" id="77044"/>
    <lineage>
        <taxon>Eukaryota</taxon>
        <taxon>Fungi</taxon>
        <taxon>Dikarya</taxon>
        <taxon>Ascomycota</taxon>
        <taxon>Pezizomycotina</taxon>
        <taxon>Sordariomycetes</taxon>
        <taxon>Xylariomycetidae</taxon>
        <taxon>Xylariales</taxon>
        <taxon>Xylariaceae</taxon>
        <taxon>Rosellinia</taxon>
    </lineage>
</organism>
<accession>A0A1W2TTT5</accession>
<dbReference type="PANTHER" id="PTHR36847:SF1">
    <property type="entry name" value="AMIDOLIGASE ENZYME"/>
    <property type="match status" value="1"/>
</dbReference>
<dbReference type="AlphaFoldDB" id="A0A1W2TTT5"/>
<gene>
    <name evidence="2" type="ORF">SAMD00023353_5700180</name>
</gene>
<dbReference type="PANTHER" id="PTHR36847">
    <property type="entry name" value="AMIDOLIGASE ENZYME"/>
    <property type="match status" value="1"/>
</dbReference>
<evidence type="ECO:0000256" key="1">
    <source>
        <dbReference type="SAM" id="MobiDB-lite"/>
    </source>
</evidence>
<dbReference type="Proteomes" id="UP000054516">
    <property type="component" value="Unassembled WGS sequence"/>
</dbReference>
<dbReference type="Pfam" id="PF12224">
    <property type="entry name" value="Amidoligase_2"/>
    <property type="match status" value="1"/>
</dbReference>
<evidence type="ECO:0000313" key="3">
    <source>
        <dbReference type="Proteomes" id="UP000054516"/>
    </source>
</evidence>
<dbReference type="OMA" id="AWAQEEE"/>
<dbReference type="STRING" id="77044.A0A1W2TTT5"/>
<proteinExistence type="predicted"/>
<feature type="region of interest" description="Disordered" evidence="1">
    <location>
        <begin position="307"/>
        <end position="326"/>
    </location>
</feature>
<dbReference type="InterPro" id="IPR022025">
    <property type="entry name" value="Amidoligase_2"/>
</dbReference>
<protein>
    <recommendedName>
        <fullName evidence="4">Amidoligase enzyme</fullName>
    </recommendedName>
</protein>
<name>A0A1W2TTT5_ROSNE</name>
<evidence type="ECO:0000313" key="2">
    <source>
        <dbReference type="EMBL" id="GAP91992.1"/>
    </source>
</evidence>
<dbReference type="EMBL" id="DF977502">
    <property type="protein sequence ID" value="GAP91992.1"/>
    <property type="molecule type" value="Genomic_DNA"/>
</dbReference>
<keyword evidence="3" id="KW-1185">Reference proteome</keyword>
<dbReference type="OrthoDB" id="412402at2759"/>
<sequence length="505" mass="56810">MPLNLPRPTFGVEVEFLVATLPRDGNIPDPHGHIPGLPPALRWHETGIDPFELVASPGFFVVMEEVKGLLSNLFGKPPRINFALVDVSGTSVLTRYSTWEAEHEATVYSQDEDRHGYRFYGMEVISPVQYPAPKAFEMINIVVSIITSKFRCIVNMTCGLHVHVGLGEERIPLEGIRRIGSLSYAVEPLLFALHNPRRRADYYCKPLEYQSRLATGRDEPMFHDNPDNDNTPSHGGCLYYFGRERRHGEFPISAREQDTSSDAVLDFARTRKRGHFEPFIRAGDQRPPAAKFPTDISHELDLRIAAAAGSPSTTTPEQRSDQHRTMPRIRLLRDEPDSVTKLPEHFKYIAPCAIVSGGPASGVFEATRRIYEQPASCSISHQLSGHGYSAINFDHYGCTKLVPSRYNKRTIEFRMGEGTLDADWIPVWAKICTGLFKFALYASPSDFIDVLTNCDKARKESGSYDVVDLLNDIGLFAEAEAAQQRLKANKDRWNLKFVESKEPRS</sequence>